<organism evidence="2 3">
    <name type="scientific">Penstemon smallii</name>
    <dbReference type="NCBI Taxonomy" id="265156"/>
    <lineage>
        <taxon>Eukaryota</taxon>
        <taxon>Viridiplantae</taxon>
        <taxon>Streptophyta</taxon>
        <taxon>Embryophyta</taxon>
        <taxon>Tracheophyta</taxon>
        <taxon>Spermatophyta</taxon>
        <taxon>Magnoliopsida</taxon>
        <taxon>eudicotyledons</taxon>
        <taxon>Gunneridae</taxon>
        <taxon>Pentapetalae</taxon>
        <taxon>asterids</taxon>
        <taxon>lamiids</taxon>
        <taxon>Lamiales</taxon>
        <taxon>Plantaginaceae</taxon>
        <taxon>Cheloneae</taxon>
        <taxon>Penstemon</taxon>
    </lineage>
</organism>
<dbReference type="AlphaFoldDB" id="A0ABD3T253"/>
<dbReference type="EMBL" id="JBJXBP010000005">
    <property type="protein sequence ID" value="KAL3830716.1"/>
    <property type="molecule type" value="Genomic_DNA"/>
</dbReference>
<dbReference type="Proteomes" id="UP001634393">
    <property type="component" value="Unassembled WGS sequence"/>
</dbReference>
<evidence type="ECO:0000313" key="2">
    <source>
        <dbReference type="EMBL" id="KAL3830716.1"/>
    </source>
</evidence>
<evidence type="ECO:0000256" key="1">
    <source>
        <dbReference type="SAM" id="MobiDB-lite"/>
    </source>
</evidence>
<accession>A0ABD3T253</accession>
<reference evidence="2 3" key="1">
    <citation type="submission" date="2024-12" db="EMBL/GenBank/DDBJ databases">
        <title>The unique morphological basis and parallel evolutionary history of personate flowers in Penstemon.</title>
        <authorList>
            <person name="Depatie T.H."/>
            <person name="Wessinger C.A."/>
        </authorList>
    </citation>
    <scope>NUCLEOTIDE SEQUENCE [LARGE SCALE GENOMIC DNA]</scope>
    <source>
        <strain evidence="2">WTNN_2</strain>
        <tissue evidence="2">Leaf</tissue>
    </source>
</reference>
<keyword evidence="3" id="KW-1185">Reference proteome</keyword>
<name>A0ABD3T253_9LAMI</name>
<comment type="caution">
    <text evidence="2">The sequence shown here is derived from an EMBL/GenBank/DDBJ whole genome shotgun (WGS) entry which is preliminary data.</text>
</comment>
<feature type="compositionally biased region" description="Polar residues" evidence="1">
    <location>
        <begin position="76"/>
        <end position="87"/>
    </location>
</feature>
<protein>
    <submittedName>
        <fullName evidence="2">Uncharacterized protein</fullName>
    </submittedName>
</protein>
<proteinExistence type="predicted"/>
<sequence length="95" mass="11096">MGPHPRRESRKRGTNLIIFAANYKKKRIFFAIFQIQEPSVGEAKMRHLMWVGRCMLAQIFHDDPKIRTKRSHLRGSLTSKVTHQVGSSRRRKQGP</sequence>
<gene>
    <name evidence="2" type="ORF">ACJIZ3_019518</name>
</gene>
<evidence type="ECO:0000313" key="3">
    <source>
        <dbReference type="Proteomes" id="UP001634393"/>
    </source>
</evidence>
<feature type="region of interest" description="Disordered" evidence="1">
    <location>
        <begin position="70"/>
        <end position="95"/>
    </location>
</feature>